<keyword evidence="1" id="KW-0472">Membrane</keyword>
<dbReference type="EMBL" id="PP750868">
    <property type="protein sequence ID" value="XBM95140.1"/>
    <property type="molecule type" value="Genomic_DNA"/>
</dbReference>
<feature type="transmembrane region" description="Helical" evidence="1">
    <location>
        <begin position="24"/>
        <end position="44"/>
    </location>
</feature>
<protein>
    <submittedName>
        <fullName evidence="2">Uncharacterized protein</fullName>
    </submittedName>
</protein>
<sequence>MDFKKKIVDTKNKIKQEIKEDPSAAIALASQALGFVAIGMAYHLSNKLAEERRNHAQCHGFANWVVRRAKANGGTEKLLKIDDEGVHITDKPED</sequence>
<keyword evidence="1" id="KW-0812">Transmembrane</keyword>
<proteinExistence type="predicted"/>
<evidence type="ECO:0000256" key="1">
    <source>
        <dbReference type="SAM" id="Phobius"/>
    </source>
</evidence>
<evidence type="ECO:0000313" key="2">
    <source>
        <dbReference type="EMBL" id="XBM95140.1"/>
    </source>
</evidence>
<gene>
    <name evidence="2" type="ORF">Scarif_00031</name>
</gene>
<keyword evidence="1" id="KW-1133">Transmembrane helix</keyword>
<accession>A0AAU7GWQ4</accession>
<reference evidence="2" key="1">
    <citation type="submission" date="2024-05" db="EMBL/GenBank/DDBJ databases">
        <title>Isolation and characterization of the new Streptomyces phages Kamino, Geonosis, Abafar and Scarif infecting a broad range of host species.</title>
        <authorList>
            <person name="Rackow B."/>
            <person name="Rolland C."/>
            <person name="Mohnen I."/>
            <person name="Wittmann J."/>
            <person name="Muesken M."/>
            <person name="Overmann J."/>
            <person name="Frunzke J."/>
        </authorList>
    </citation>
    <scope>NUCLEOTIDE SEQUENCE</scope>
</reference>
<organism evidence="2">
    <name type="scientific">Streptomyces phage Scarif</name>
    <dbReference type="NCBI Taxonomy" id="3158858"/>
    <lineage>
        <taxon>Viruses</taxon>
        <taxon>Duplodnaviria</taxon>
        <taxon>Heunggongvirae</taxon>
        <taxon>Uroviricota</taxon>
        <taxon>Caudoviricetes</taxon>
    </lineage>
</organism>
<name>A0AAU7GWQ4_9CAUD</name>